<dbReference type="Gene3D" id="1.10.555.10">
    <property type="entry name" value="Rho GTPase activation protein"/>
    <property type="match status" value="1"/>
</dbReference>
<feature type="compositionally biased region" description="Polar residues" evidence="1">
    <location>
        <begin position="172"/>
        <end position="189"/>
    </location>
</feature>
<name>A0ABQ9YG02_9EUKA</name>
<evidence type="ECO:0000313" key="2">
    <source>
        <dbReference type="EMBL" id="KAK2962699.1"/>
    </source>
</evidence>
<feature type="compositionally biased region" description="Acidic residues" evidence="1">
    <location>
        <begin position="978"/>
        <end position="1007"/>
    </location>
</feature>
<dbReference type="InterPro" id="IPR008936">
    <property type="entry name" value="Rho_GTPase_activation_prot"/>
</dbReference>
<accession>A0ABQ9YG02</accession>
<feature type="region of interest" description="Disordered" evidence="1">
    <location>
        <begin position="884"/>
        <end position="903"/>
    </location>
</feature>
<feature type="compositionally biased region" description="Low complexity" evidence="1">
    <location>
        <begin position="1041"/>
        <end position="1052"/>
    </location>
</feature>
<sequence length="1147" mass="128493">MELNDSFLYYQWKHKKDAKQAELANSTADISTVEPSQDNINHFLRSIHSERASAQITFISSALSNISFSVDHSPTPLTLDDHKCVCLCGSFASFLADHEDDLSIFQEIPQSVIDELDDLRSLKTHSSLLFGFDECVPTHNMASPDPSPSNHPSLPFHHRMFWKHMPVLDSPPLSTSTSAQHSQNTSTQLAHAEGEQTGAEKDPIPLELFSLEIEGTVSHSYSSHKSPSGRQFTTNTLDLQVAFFPDSEKTRLANAEEERVRVLESTSASVKKAITTSITDQSVSNKTDQPLSQTRSLASSADWVYINDELLHSLGVASSDEDDTVTHVSQSIKLSAGTIRFGKVLFGLPLERTVEITNVRTKPIRLVLSSLHPLPDFITVHPTSFTLFPETTVPVTFRLFLTSPSISHSLLSTSGNINTTIPFQIINSVIIPIQIQAFYFPSIFGLCLEQLALHPNPISSFSPPLPDPKSLLILLHRHQDSSTSFTLPDSPQALFDSPPPVIPTEIALLVDFLLDNPLTRSDWSRLNTLLKTGLTTQFTLLLQSPWINTIRHALDKSMELPENLESNDHATLDVLLTLLIILDSLVEPVVPVACQQQCRQAAQHSSTACQYALLPLPRIHFDVFMFLISFIILLSNADLPPSEPKQDPTPSHQVRQLPNAILSIVPNVSQEQKKLSDEAAQPDLSHRDRCWILAELSVLPRTNTKRPSFTNTPSPPQTRTITPKPSFPVPNNFTTNTKPYVVNYAECDVNDGSKHFNTLSVLVVFLGNATLCTSLHFHLSLGNLFFAISPKHITLFNKLNALHPNPTIDRRNIRSFLAPIIQHSTTYSNLATDFRTLWEVHLRSVARITHHHVNHSHEPSSGLERGFENDGYFQRTMKERGYKSEGWNIADKQPSKESSQRVAADEVNEFSDLLDIELRPDMAEKEIVIESDTNDEGEWEEEEEEAEEDDDEQAKEMELDKKELELDAKLQTIQKEDSESEWETDSEDEEEEEEEEEEEQSEEEEEDEKPKPTQKKPATQASSTPPPHPKHKQLQITPVQPSSIPTASRPSPRRSPTPLSPQLAPFAIPSKPQDDKTHRPVRPKRFVPLLFTSNKSATRDVEEEGLLDRLIGQKEGDAWNAQIEKLDEEGEAEINEEDLVSSDDDGI</sequence>
<evidence type="ECO:0000313" key="3">
    <source>
        <dbReference type="Proteomes" id="UP001281761"/>
    </source>
</evidence>
<feature type="region of interest" description="Disordered" evidence="1">
    <location>
        <begin position="172"/>
        <end position="199"/>
    </location>
</feature>
<feature type="region of interest" description="Disordered" evidence="1">
    <location>
        <begin position="928"/>
        <end position="1083"/>
    </location>
</feature>
<protein>
    <recommendedName>
        <fullName evidence="4">Rho-GAP domain-containing protein</fullName>
    </recommendedName>
</protein>
<evidence type="ECO:0000256" key="1">
    <source>
        <dbReference type="SAM" id="MobiDB-lite"/>
    </source>
</evidence>
<dbReference type="InterPro" id="IPR013783">
    <property type="entry name" value="Ig-like_fold"/>
</dbReference>
<reference evidence="2 3" key="1">
    <citation type="journal article" date="2022" name="bioRxiv">
        <title>Genomics of Preaxostyla Flagellates Illuminates Evolutionary Transitions and the Path Towards Mitochondrial Loss.</title>
        <authorList>
            <person name="Novak L.V.F."/>
            <person name="Treitli S.C."/>
            <person name="Pyrih J."/>
            <person name="Halakuc P."/>
            <person name="Pipaliya S.V."/>
            <person name="Vacek V."/>
            <person name="Brzon O."/>
            <person name="Soukal P."/>
            <person name="Eme L."/>
            <person name="Dacks J.B."/>
            <person name="Karnkowska A."/>
            <person name="Elias M."/>
            <person name="Hampl V."/>
        </authorList>
    </citation>
    <scope>NUCLEOTIDE SEQUENCE [LARGE SCALE GENOMIC DNA]</scope>
    <source>
        <strain evidence="2">NAU3</strain>
        <tissue evidence="2">Gut</tissue>
    </source>
</reference>
<dbReference type="EMBL" id="JARBJD010000010">
    <property type="protein sequence ID" value="KAK2962699.1"/>
    <property type="molecule type" value="Genomic_DNA"/>
</dbReference>
<feature type="compositionally biased region" description="Acidic residues" evidence="1">
    <location>
        <begin position="932"/>
        <end position="953"/>
    </location>
</feature>
<dbReference type="SUPFAM" id="SSF48350">
    <property type="entry name" value="GTPase activation domain, GAP"/>
    <property type="match status" value="1"/>
</dbReference>
<proteinExistence type="predicted"/>
<comment type="caution">
    <text evidence="2">The sequence shown here is derived from an EMBL/GenBank/DDBJ whole genome shotgun (WGS) entry which is preliminary data.</text>
</comment>
<gene>
    <name evidence="2" type="ORF">BLNAU_2532</name>
</gene>
<feature type="compositionally biased region" description="Basic and acidic residues" evidence="1">
    <location>
        <begin position="954"/>
        <end position="968"/>
    </location>
</feature>
<feature type="region of interest" description="Disordered" evidence="1">
    <location>
        <begin position="704"/>
        <end position="729"/>
    </location>
</feature>
<evidence type="ECO:0008006" key="4">
    <source>
        <dbReference type="Google" id="ProtNLM"/>
    </source>
</evidence>
<feature type="region of interest" description="Disordered" evidence="1">
    <location>
        <begin position="1126"/>
        <end position="1147"/>
    </location>
</feature>
<dbReference type="Proteomes" id="UP001281761">
    <property type="component" value="Unassembled WGS sequence"/>
</dbReference>
<keyword evidence="3" id="KW-1185">Reference proteome</keyword>
<organism evidence="2 3">
    <name type="scientific">Blattamonas nauphoetae</name>
    <dbReference type="NCBI Taxonomy" id="2049346"/>
    <lineage>
        <taxon>Eukaryota</taxon>
        <taxon>Metamonada</taxon>
        <taxon>Preaxostyla</taxon>
        <taxon>Oxymonadida</taxon>
        <taxon>Blattamonas</taxon>
    </lineage>
</organism>
<dbReference type="Gene3D" id="2.60.40.10">
    <property type="entry name" value="Immunoglobulins"/>
    <property type="match status" value="1"/>
</dbReference>